<keyword evidence="6" id="KW-0378">Hydrolase</keyword>
<keyword evidence="6" id="KW-0540">Nuclease</keyword>
<dbReference type="PANTHER" id="PTHR30408">
    <property type="entry name" value="TYPE-1 RESTRICTION ENZYME ECOKI SPECIFICITY PROTEIN"/>
    <property type="match status" value="1"/>
</dbReference>
<feature type="coiled-coil region" evidence="4">
    <location>
        <begin position="381"/>
        <end position="412"/>
    </location>
</feature>
<dbReference type="Proteomes" id="UP000288947">
    <property type="component" value="Chromosome"/>
</dbReference>
<evidence type="ECO:0000256" key="2">
    <source>
        <dbReference type="ARBA" id="ARBA00022747"/>
    </source>
</evidence>
<keyword evidence="7" id="KW-1185">Reference proteome</keyword>
<gene>
    <name evidence="6" type="ORF">CBS1_10235</name>
</gene>
<keyword evidence="4" id="KW-0175">Coiled coil</keyword>
<accession>A0AAE5XD03</accession>
<organism evidence="6 7">
    <name type="scientific">Fervidobacterium changbaicum</name>
    <dbReference type="NCBI Taxonomy" id="310769"/>
    <lineage>
        <taxon>Bacteria</taxon>
        <taxon>Thermotogati</taxon>
        <taxon>Thermotogota</taxon>
        <taxon>Thermotogae</taxon>
        <taxon>Thermotogales</taxon>
        <taxon>Fervidobacteriaceae</taxon>
        <taxon>Fervidobacterium</taxon>
    </lineage>
</organism>
<dbReference type="GO" id="GO:0003677">
    <property type="term" value="F:DNA binding"/>
    <property type="evidence" value="ECO:0007669"/>
    <property type="project" value="UniProtKB-KW"/>
</dbReference>
<keyword evidence="2" id="KW-0680">Restriction system</keyword>
<dbReference type="GO" id="GO:0009307">
    <property type="term" value="P:DNA restriction-modification system"/>
    <property type="evidence" value="ECO:0007669"/>
    <property type="project" value="UniProtKB-KW"/>
</dbReference>
<keyword evidence="3" id="KW-0238">DNA-binding</keyword>
<dbReference type="REBASE" id="296061">
    <property type="entry name" value="S.FchCBS1I"/>
</dbReference>
<dbReference type="GO" id="GO:0004519">
    <property type="term" value="F:endonuclease activity"/>
    <property type="evidence" value="ECO:0007669"/>
    <property type="project" value="UniProtKB-KW"/>
</dbReference>
<dbReference type="InterPro" id="IPR044946">
    <property type="entry name" value="Restrct_endonuc_typeI_TRD_sf"/>
</dbReference>
<evidence type="ECO:0000313" key="7">
    <source>
        <dbReference type="Proteomes" id="UP000288947"/>
    </source>
</evidence>
<feature type="domain" description="Type I restriction modification DNA specificity" evidence="5">
    <location>
        <begin position="213"/>
        <end position="404"/>
    </location>
</feature>
<sequence length="432" mass="50785">MKVDKRKLPEGWKWVKLGEVLAYEQPNKYIVKDEQYDKRHGIPVLTPGKTFILGFTQEHQGIYNNIPVIIFDDFTTESRYIAFPFKLKSSAVKILRSKCNFVNLYYVYNSMQLLNFKPGSEHKRFWISEYSKFLIPLPPLPEQRKIAEILETIDNAIEKTDAIIEKYKRIKQGLMQDLLTKGVVNEGEGESERWRLRDENIDKFKDSPLGRIPEEWEVVRLGDMVVKSLGGDWGKENKENNQYIEAFVLRGTDLPKAQGGDFSNVQVRYLKENSFKNRKLIKGDILIELSGGSDDQPVGRIYIHLYDHVERVCFSNFVRKLVADQNRVIPKYFYWYWLYLYNLGRTAIYERRTTGIRNFKYKDFLDNEKIPLPHLPEQQRIASILSQIDEAIEKEQAYKEKLERIKKGLMEDLLTGKVRVNHLIEEENKDGN</sequence>
<protein>
    <submittedName>
        <fullName evidence="6">Restriction endonuclease subunit S</fullName>
    </submittedName>
</protein>
<name>A0AAE5XD03_9BACT</name>
<proteinExistence type="inferred from homology"/>
<dbReference type="Gene3D" id="1.10.287.1120">
    <property type="entry name" value="Bipartite methylase S protein"/>
    <property type="match status" value="1"/>
</dbReference>
<dbReference type="AlphaFoldDB" id="A0AAE5XD03"/>
<evidence type="ECO:0000313" key="6">
    <source>
        <dbReference type="EMBL" id="QAV34034.1"/>
    </source>
</evidence>
<evidence type="ECO:0000256" key="1">
    <source>
        <dbReference type="ARBA" id="ARBA00010923"/>
    </source>
</evidence>
<dbReference type="Pfam" id="PF01420">
    <property type="entry name" value="Methylase_S"/>
    <property type="match status" value="2"/>
</dbReference>
<feature type="domain" description="Type I restriction modification DNA specificity" evidence="5">
    <location>
        <begin position="9"/>
        <end position="160"/>
    </location>
</feature>
<dbReference type="Gene3D" id="3.90.220.20">
    <property type="entry name" value="DNA methylase specificity domains"/>
    <property type="match status" value="2"/>
</dbReference>
<dbReference type="SUPFAM" id="SSF116734">
    <property type="entry name" value="DNA methylase specificity domain"/>
    <property type="match status" value="2"/>
</dbReference>
<reference evidence="6 7" key="1">
    <citation type="submission" date="2018-01" db="EMBL/GenBank/DDBJ databases">
        <title>The whole genome sequencing and assembly of Fervidobacterium changbaicum CBS-1 strain.</title>
        <authorList>
            <person name="Kim J.-Y."/>
            <person name="Park M.-K."/>
            <person name="Yi H."/>
            <person name="Bahn Y.-S."/>
            <person name="Kim J.F."/>
            <person name="Lee D.-W."/>
        </authorList>
    </citation>
    <scope>NUCLEOTIDE SEQUENCE [LARGE SCALE GENOMIC DNA]</scope>
    <source>
        <strain evidence="6 7">CBS-1</strain>
    </source>
</reference>
<comment type="similarity">
    <text evidence="1">Belongs to the type-I restriction system S methylase family.</text>
</comment>
<dbReference type="CDD" id="cd17274">
    <property type="entry name" value="RMtype1_S_Eco540ANI-TRD1-CR1_like"/>
    <property type="match status" value="1"/>
</dbReference>
<keyword evidence="6" id="KW-0255">Endonuclease</keyword>
<dbReference type="InterPro" id="IPR000055">
    <property type="entry name" value="Restrct_endonuc_typeI_TRD"/>
</dbReference>
<dbReference type="InterPro" id="IPR052021">
    <property type="entry name" value="Type-I_RS_S_subunit"/>
</dbReference>
<evidence type="ECO:0000259" key="5">
    <source>
        <dbReference type="Pfam" id="PF01420"/>
    </source>
</evidence>
<dbReference type="EMBL" id="CP026721">
    <property type="protein sequence ID" value="QAV34034.1"/>
    <property type="molecule type" value="Genomic_DNA"/>
</dbReference>
<dbReference type="RefSeq" id="WP_090222516.1">
    <property type="nucleotide sequence ID" value="NZ_CP026721.1"/>
</dbReference>
<evidence type="ECO:0000256" key="3">
    <source>
        <dbReference type="ARBA" id="ARBA00023125"/>
    </source>
</evidence>
<evidence type="ECO:0000256" key="4">
    <source>
        <dbReference type="SAM" id="Coils"/>
    </source>
</evidence>
<dbReference type="PANTHER" id="PTHR30408:SF12">
    <property type="entry name" value="TYPE I RESTRICTION ENZYME MJAVIII SPECIFICITY SUBUNIT"/>
    <property type="match status" value="1"/>
</dbReference>